<evidence type="ECO:0000313" key="2">
    <source>
        <dbReference type="Proteomes" id="UP001223390"/>
    </source>
</evidence>
<dbReference type="EMBL" id="JASITI010000047">
    <property type="protein sequence ID" value="MDK9499675.1"/>
    <property type="molecule type" value="Genomic_DNA"/>
</dbReference>
<comment type="caution">
    <text evidence="1">The sequence shown here is derived from an EMBL/GenBank/DDBJ whole genome shotgun (WGS) entry which is preliminary data.</text>
</comment>
<keyword evidence="2" id="KW-1185">Reference proteome</keyword>
<dbReference type="RefSeq" id="WP_285345507.1">
    <property type="nucleotide sequence ID" value="NZ_JASITI010000047.1"/>
</dbReference>
<dbReference type="Proteomes" id="UP001223390">
    <property type="component" value="Unassembled WGS sequence"/>
</dbReference>
<sequence>MTATSEDDEPPEHRRYARYLRALDSVAEAEEAGLLATVLRDDDTAMAESAVNRHLERRAAQQLTSPQFPAWAAMMASVIGDRAFLARRLREWTLLRSVVLDEPWTDEELLTASDWFQRTAAAARLVTSPAALGLLAEHGRTRRVRNAASRRT</sequence>
<reference evidence="1 2" key="1">
    <citation type="submission" date="2023-05" db="EMBL/GenBank/DDBJ databases">
        <title>Sequencing and Assembly of Streptomyces sp. NP73.</title>
        <authorList>
            <person name="Konwar A.N."/>
            <person name="Saikia K."/>
            <person name="Thakur D."/>
        </authorList>
    </citation>
    <scope>NUCLEOTIDE SEQUENCE [LARGE SCALE GENOMIC DNA]</scope>
    <source>
        <strain evidence="1 2">NP73</strain>
    </source>
</reference>
<organism evidence="1 2">
    <name type="scientific">Streptomyces katrae</name>
    <dbReference type="NCBI Taxonomy" id="68223"/>
    <lineage>
        <taxon>Bacteria</taxon>
        <taxon>Bacillati</taxon>
        <taxon>Actinomycetota</taxon>
        <taxon>Actinomycetes</taxon>
        <taxon>Kitasatosporales</taxon>
        <taxon>Streptomycetaceae</taxon>
        <taxon>Streptomyces</taxon>
    </lineage>
</organism>
<gene>
    <name evidence="1" type="ORF">QEZ40_005107</name>
</gene>
<evidence type="ECO:0000313" key="1">
    <source>
        <dbReference type="EMBL" id="MDK9499675.1"/>
    </source>
</evidence>
<protein>
    <submittedName>
        <fullName evidence="1">Uncharacterized protein</fullName>
    </submittedName>
</protein>
<name>A0ABT7H1A8_9ACTN</name>
<proteinExistence type="predicted"/>
<accession>A0ABT7H1A8</accession>